<comment type="caution">
    <text evidence="2">The sequence shown here is derived from an EMBL/GenBank/DDBJ whole genome shotgun (WGS) entry which is preliminary data.</text>
</comment>
<dbReference type="EMBL" id="BAAALS010000011">
    <property type="protein sequence ID" value="GAA1753928.1"/>
    <property type="molecule type" value="Genomic_DNA"/>
</dbReference>
<feature type="transmembrane region" description="Helical" evidence="1">
    <location>
        <begin position="200"/>
        <end position="219"/>
    </location>
</feature>
<keyword evidence="3" id="KW-1185">Reference proteome</keyword>
<organism evidence="2 3">
    <name type="scientific">Luedemannella helvata</name>
    <dbReference type="NCBI Taxonomy" id="349315"/>
    <lineage>
        <taxon>Bacteria</taxon>
        <taxon>Bacillati</taxon>
        <taxon>Actinomycetota</taxon>
        <taxon>Actinomycetes</taxon>
        <taxon>Micromonosporales</taxon>
        <taxon>Micromonosporaceae</taxon>
        <taxon>Luedemannella</taxon>
    </lineage>
</organism>
<keyword evidence="1" id="KW-0472">Membrane</keyword>
<accession>A0ABP4WN62</accession>
<proteinExistence type="predicted"/>
<protein>
    <submittedName>
        <fullName evidence="2">Uncharacterized protein</fullName>
    </submittedName>
</protein>
<keyword evidence="1" id="KW-1133">Transmembrane helix</keyword>
<reference evidence="3" key="1">
    <citation type="journal article" date="2019" name="Int. J. Syst. Evol. Microbiol.">
        <title>The Global Catalogue of Microorganisms (GCM) 10K type strain sequencing project: providing services to taxonomists for standard genome sequencing and annotation.</title>
        <authorList>
            <consortium name="The Broad Institute Genomics Platform"/>
            <consortium name="The Broad Institute Genome Sequencing Center for Infectious Disease"/>
            <person name="Wu L."/>
            <person name="Ma J."/>
        </authorList>
    </citation>
    <scope>NUCLEOTIDE SEQUENCE [LARGE SCALE GENOMIC DNA]</scope>
    <source>
        <strain evidence="3">JCM 13249</strain>
    </source>
</reference>
<sequence length="220" mass="22128">MVDSGPDGVAALSQAAQAHRLVAALVVAAARAGAEPAALPALRERLLLQQARFAEVAAANGVPVPSLAPTPAEVSGARTALGDLSAATVAEAVTTGASTLDLADRLLAAPGSVRFADPPAPAPAPAAGNAGTAWPRNALIYGAYAGIVLVMQLIIFLGVADEISGVFWAPLCGLVFPVIAWVAGYLTIGRAPRSPRLGALICFAPNVVLCCALGLLAWVR</sequence>
<dbReference type="Proteomes" id="UP001500655">
    <property type="component" value="Unassembled WGS sequence"/>
</dbReference>
<evidence type="ECO:0000256" key="1">
    <source>
        <dbReference type="SAM" id="Phobius"/>
    </source>
</evidence>
<name>A0ABP4WN62_9ACTN</name>
<gene>
    <name evidence="2" type="ORF">GCM10009681_26250</name>
</gene>
<evidence type="ECO:0000313" key="3">
    <source>
        <dbReference type="Proteomes" id="UP001500655"/>
    </source>
</evidence>
<keyword evidence="1" id="KW-0812">Transmembrane</keyword>
<feature type="transmembrane region" description="Helical" evidence="1">
    <location>
        <begin position="166"/>
        <end position="188"/>
    </location>
</feature>
<feature type="transmembrane region" description="Helical" evidence="1">
    <location>
        <begin position="138"/>
        <end position="160"/>
    </location>
</feature>
<dbReference type="RefSeq" id="WP_344080826.1">
    <property type="nucleotide sequence ID" value="NZ_BAAALS010000011.1"/>
</dbReference>
<evidence type="ECO:0000313" key="2">
    <source>
        <dbReference type="EMBL" id="GAA1753928.1"/>
    </source>
</evidence>